<keyword evidence="1" id="KW-0723">Serine/threonine-protein kinase</keyword>
<dbReference type="InterPro" id="IPR050267">
    <property type="entry name" value="Anti-sigma-factor_SerPK"/>
</dbReference>
<dbReference type="CDD" id="cd16936">
    <property type="entry name" value="HATPase_RsbW-like"/>
    <property type="match status" value="1"/>
</dbReference>
<dbReference type="SUPFAM" id="SSF55874">
    <property type="entry name" value="ATPase domain of HSP90 chaperone/DNA topoisomerase II/histidine kinase"/>
    <property type="match status" value="1"/>
</dbReference>
<feature type="domain" description="Histidine kinase/HSP90-like ATPase" evidence="2">
    <location>
        <begin position="7"/>
        <end position="132"/>
    </location>
</feature>
<name>L1KIG3_9ACTN</name>
<dbReference type="EMBL" id="AEJC01000638">
    <property type="protein sequence ID" value="EKX60611.1"/>
    <property type="molecule type" value="Genomic_DNA"/>
</dbReference>
<protein>
    <submittedName>
        <fullName evidence="3">ATPase/histidine kinase/DNA gyrase B/HSP90 domain protein</fullName>
    </submittedName>
</protein>
<dbReference type="AlphaFoldDB" id="L1KIG3"/>
<dbReference type="Gene3D" id="3.30.565.10">
    <property type="entry name" value="Histidine kinase-like ATPase, C-terminal domain"/>
    <property type="match status" value="1"/>
</dbReference>
<comment type="caution">
    <text evidence="3">The sequence shown here is derived from an EMBL/GenBank/DDBJ whole genome shotgun (WGS) entry which is preliminary data.</text>
</comment>
<dbReference type="InterPro" id="IPR003594">
    <property type="entry name" value="HATPase_dom"/>
</dbReference>
<evidence type="ECO:0000313" key="4">
    <source>
        <dbReference type="Proteomes" id="UP000010411"/>
    </source>
</evidence>
<keyword evidence="3" id="KW-0418">Kinase</keyword>
<sequence>MSRLHLAAVPAAVSVSRAFVRQVLMHWKLEDQAADVALMTSELVSNAVKETGFGDRQPKPWEVTARHVIALQLRVLDGSLFIEVWDRSVQVPVKQTVTDETEGGRGLHLVEALAKDWGIYRPPAGGKIVWARVLLTLPPRPDLDGSTLHLRVPDEAAPVSGAVKDQASTGLMQRVLDGLHRLL</sequence>
<proteinExistence type="predicted"/>
<evidence type="ECO:0000256" key="1">
    <source>
        <dbReference type="ARBA" id="ARBA00022527"/>
    </source>
</evidence>
<dbReference type="Pfam" id="PF13581">
    <property type="entry name" value="HATPase_c_2"/>
    <property type="match status" value="1"/>
</dbReference>
<dbReference type="PATRIC" id="fig|698759.3.peg.8659"/>
<dbReference type="GO" id="GO:0004674">
    <property type="term" value="F:protein serine/threonine kinase activity"/>
    <property type="evidence" value="ECO:0007669"/>
    <property type="project" value="UniProtKB-KW"/>
</dbReference>
<dbReference type="InterPro" id="IPR036890">
    <property type="entry name" value="HATPase_C_sf"/>
</dbReference>
<evidence type="ECO:0000259" key="2">
    <source>
        <dbReference type="Pfam" id="PF13581"/>
    </source>
</evidence>
<organism evidence="3 4">
    <name type="scientific">Streptomyces ipomoeae 91-03</name>
    <dbReference type="NCBI Taxonomy" id="698759"/>
    <lineage>
        <taxon>Bacteria</taxon>
        <taxon>Bacillati</taxon>
        <taxon>Actinomycetota</taxon>
        <taxon>Actinomycetes</taxon>
        <taxon>Kitasatosporales</taxon>
        <taxon>Streptomycetaceae</taxon>
        <taxon>Streptomyces</taxon>
    </lineage>
</organism>
<dbReference type="PANTHER" id="PTHR35526:SF3">
    <property type="entry name" value="ANTI-SIGMA-F FACTOR RSBW"/>
    <property type="match status" value="1"/>
</dbReference>
<evidence type="ECO:0000313" key="3">
    <source>
        <dbReference type="EMBL" id="EKX60611.1"/>
    </source>
</evidence>
<dbReference type="Proteomes" id="UP000010411">
    <property type="component" value="Unassembled WGS sequence"/>
</dbReference>
<gene>
    <name evidence="3" type="ORF">STRIP9103_01213</name>
</gene>
<reference evidence="3 4" key="1">
    <citation type="submission" date="2012-11" db="EMBL/GenBank/DDBJ databases">
        <authorList>
            <person name="Huguet-Tapia J.C."/>
            <person name="Durkin A.S."/>
            <person name="Pettis G.S."/>
            <person name="Badger J.H."/>
        </authorList>
    </citation>
    <scope>NUCLEOTIDE SEQUENCE [LARGE SCALE GENOMIC DNA]</scope>
    <source>
        <strain evidence="3 4">91-03</strain>
    </source>
</reference>
<dbReference type="PANTHER" id="PTHR35526">
    <property type="entry name" value="ANTI-SIGMA-F FACTOR RSBW-RELATED"/>
    <property type="match status" value="1"/>
</dbReference>
<keyword evidence="3" id="KW-0808">Transferase</keyword>
<keyword evidence="4" id="KW-1185">Reference proteome</keyword>
<accession>L1KIG3</accession>